<comment type="caution">
    <text evidence="1">The sequence shown here is derived from an EMBL/GenBank/DDBJ whole genome shotgun (WGS) entry which is preliminary data.</text>
</comment>
<dbReference type="Proteomes" id="UP001279681">
    <property type="component" value="Unassembled WGS sequence"/>
</dbReference>
<protein>
    <submittedName>
        <fullName evidence="1">Heme utilization cystosolic carrier protein HutX</fullName>
    </submittedName>
</protein>
<dbReference type="NCBIfam" id="TIGR04108">
    <property type="entry name" value="HutX"/>
    <property type="match status" value="1"/>
</dbReference>
<dbReference type="Pfam" id="PF06228">
    <property type="entry name" value="ChuX_HutX"/>
    <property type="match status" value="1"/>
</dbReference>
<dbReference type="InterPro" id="IPR053733">
    <property type="entry name" value="Heme_Transport_Util_sf"/>
</dbReference>
<organism evidence="1 2">
    <name type="scientific">Candidatus Cetobacterium colombiensis</name>
    <dbReference type="NCBI Taxonomy" id="3073100"/>
    <lineage>
        <taxon>Bacteria</taxon>
        <taxon>Fusobacteriati</taxon>
        <taxon>Fusobacteriota</taxon>
        <taxon>Fusobacteriia</taxon>
        <taxon>Fusobacteriales</taxon>
        <taxon>Fusobacteriaceae</taxon>
        <taxon>Cetobacterium</taxon>
    </lineage>
</organism>
<sequence length="156" mass="18304">MESKIKEMLSNDEKISLSKICKDLEISMIQVLREAPTVKKYNIEKIDELFEILRGWEKVFLLVVTPNFVLEIQDKFPKGFYAHGFLNFHDKETSIGGHLSVGKIKEIFLVKDIMFGRESYSIKFFGEDEKEIFAVYVPRNEKKELIEECLESFKKL</sequence>
<evidence type="ECO:0000313" key="1">
    <source>
        <dbReference type="EMBL" id="MDX8335468.1"/>
    </source>
</evidence>
<dbReference type="SUPFAM" id="SSF144064">
    <property type="entry name" value="Heme iron utilization protein-like"/>
    <property type="match status" value="1"/>
</dbReference>
<accession>A0ABU4WAF3</accession>
<dbReference type="EMBL" id="JAVIKH010000002">
    <property type="protein sequence ID" value="MDX8335468.1"/>
    <property type="molecule type" value="Genomic_DNA"/>
</dbReference>
<proteinExistence type="predicted"/>
<keyword evidence="2" id="KW-1185">Reference proteome</keyword>
<dbReference type="RefSeq" id="WP_320312869.1">
    <property type="nucleotide sequence ID" value="NZ_JAVIKH010000002.1"/>
</dbReference>
<dbReference type="InterPro" id="IPR010413">
    <property type="entry name" value="HutX-like"/>
</dbReference>
<dbReference type="Gene3D" id="3.40.1570.10">
    <property type="entry name" value="HemS/ChuS/ChuX like domains"/>
    <property type="match status" value="1"/>
</dbReference>
<name>A0ABU4WAF3_9FUSO</name>
<evidence type="ECO:0000313" key="2">
    <source>
        <dbReference type="Proteomes" id="UP001279681"/>
    </source>
</evidence>
<reference evidence="2" key="1">
    <citation type="submission" date="2023-07" db="EMBL/GenBank/DDBJ databases">
        <authorList>
            <person name="Colorado M.A."/>
            <person name="Villamil L.M."/>
            <person name="Melo J.F."/>
            <person name="Rodriguez J.A."/>
            <person name="Ruiz R.Y."/>
        </authorList>
    </citation>
    <scope>NUCLEOTIDE SEQUENCE [LARGE SCALE GENOMIC DNA]</scope>
    <source>
        <strain evidence="2">C33</strain>
    </source>
</reference>
<gene>
    <name evidence="1" type="primary">hutX</name>
    <name evidence="1" type="ORF">RFV38_02970</name>
</gene>